<evidence type="ECO:0000313" key="2">
    <source>
        <dbReference type="Proteomes" id="UP000198878"/>
    </source>
</evidence>
<protein>
    <recommendedName>
        <fullName evidence="3">Helix-turn-helix domain-containing protein</fullName>
    </recommendedName>
</protein>
<proteinExistence type="predicted"/>
<evidence type="ECO:0000313" key="1">
    <source>
        <dbReference type="EMBL" id="SEF34374.1"/>
    </source>
</evidence>
<accession>A0A1H5R8H9</accession>
<dbReference type="STRING" id="218821.SAMN05421837_107345"/>
<dbReference type="EMBL" id="FNUJ01000007">
    <property type="protein sequence ID" value="SEF34374.1"/>
    <property type="molecule type" value="Genomic_DNA"/>
</dbReference>
<dbReference type="RefSeq" id="WP_086684563.1">
    <property type="nucleotide sequence ID" value="NZ_FNUJ01000007.1"/>
</dbReference>
<reference evidence="2" key="1">
    <citation type="submission" date="2016-10" db="EMBL/GenBank/DDBJ databases">
        <authorList>
            <person name="Varghese N."/>
            <person name="Submissions S."/>
        </authorList>
    </citation>
    <scope>NUCLEOTIDE SEQUENCE [LARGE SCALE GENOMIC DNA]</scope>
    <source>
        <strain evidence="2">DSM 44654</strain>
    </source>
</reference>
<name>A0A1H5R8H9_9PSEU</name>
<dbReference type="OrthoDB" id="4744257at2"/>
<evidence type="ECO:0008006" key="3">
    <source>
        <dbReference type="Google" id="ProtNLM"/>
    </source>
</evidence>
<keyword evidence="2" id="KW-1185">Reference proteome</keyword>
<dbReference type="Proteomes" id="UP000198878">
    <property type="component" value="Unassembled WGS sequence"/>
</dbReference>
<sequence>MSPRRKQPDPWPWPADTPTERARRIARTYRDAYAAVAPEACRELDGRVQGLGQGWIVPAVAQFSDDDLLTVEELADFCRVQPGTIDQWCSRGLASVDTPDGRRFLIRDALEYQARARRRRAGLGESG</sequence>
<organism evidence="1 2">
    <name type="scientific">Amycolatopsis pretoriensis</name>
    <dbReference type="NCBI Taxonomy" id="218821"/>
    <lineage>
        <taxon>Bacteria</taxon>
        <taxon>Bacillati</taxon>
        <taxon>Actinomycetota</taxon>
        <taxon>Actinomycetes</taxon>
        <taxon>Pseudonocardiales</taxon>
        <taxon>Pseudonocardiaceae</taxon>
        <taxon>Amycolatopsis</taxon>
    </lineage>
</organism>
<dbReference type="AlphaFoldDB" id="A0A1H5R8H9"/>
<gene>
    <name evidence="1" type="ORF">SAMN05421837_107345</name>
</gene>